<feature type="region of interest" description="Disordered" evidence="2">
    <location>
        <begin position="1"/>
        <end position="39"/>
    </location>
</feature>
<comment type="caution">
    <text evidence="3">The sequence shown here is derived from an EMBL/GenBank/DDBJ whole genome shotgun (WGS) entry which is preliminary data.</text>
</comment>
<feature type="region of interest" description="Disordered" evidence="2">
    <location>
        <begin position="146"/>
        <end position="181"/>
    </location>
</feature>
<dbReference type="AlphaFoldDB" id="A0AAD7T5Z8"/>
<name>A0AAD7T5Z8_9TELE</name>
<evidence type="ECO:0000256" key="2">
    <source>
        <dbReference type="SAM" id="MobiDB-lite"/>
    </source>
</evidence>
<organism evidence="3 4">
    <name type="scientific">Aldrovandia affinis</name>
    <dbReference type="NCBI Taxonomy" id="143900"/>
    <lineage>
        <taxon>Eukaryota</taxon>
        <taxon>Metazoa</taxon>
        <taxon>Chordata</taxon>
        <taxon>Craniata</taxon>
        <taxon>Vertebrata</taxon>
        <taxon>Euteleostomi</taxon>
        <taxon>Actinopterygii</taxon>
        <taxon>Neopterygii</taxon>
        <taxon>Teleostei</taxon>
        <taxon>Notacanthiformes</taxon>
        <taxon>Halosauridae</taxon>
        <taxon>Aldrovandia</taxon>
    </lineage>
</organism>
<protein>
    <submittedName>
        <fullName evidence="3">Uncharacterized protein</fullName>
    </submittedName>
</protein>
<accession>A0AAD7T5Z8</accession>
<feature type="compositionally biased region" description="Basic and acidic residues" evidence="2">
    <location>
        <begin position="23"/>
        <end position="39"/>
    </location>
</feature>
<reference evidence="3" key="1">
    <citation type="journal article" date="2023" name="Science">
        <title>Genome structures resolve the early diversification of teleost fishes.</title>
        <authorList>
            <person name="Parey E."/>
            <person name="Louis A."/>
            <person name="Montfort J."/>
            <person name="Bouchez O."/>
            <person name="Roques C."/>
            <person name="Iampietro C."/>
            <person name="Lluch J."/>
            <person name="Castinel A."/>
            <person name="Donnadieu C."/>
            <person name="Desvignes T."/>
            <person name="Floi Bucao C."/>
            <person name="Jouanno E."/>
            <person name="Wen M."/>
            <person name="Mejri S."/>
            <person name="Dirks R."/>
            <person name="Jansen H."/>
            <person name="Henkel C."/>
            <person name="Chen W.J."/>
            <person name="Zahm M."/>
            <person name="Cabau C."/>
            <person name="Klopp C."/>
            <person name="Thompson A.W."/>
            <person name="Robinson-Rechavi M."/>
            <person name="Braasch I."/>
            <person name="Lecointre G."/>
            <person name="Bobe J."/>
            <person name="Postlethwait J.H."/>
            <person name="Berthelot C."/>
            <person name="Roest Crollius H."/>
            <person name="Guiguen Y."/>
        </authorList>
    </citation>
    <scope>NUCLEOTIDE SEQUENCE</scope>
    <source>
        <strain evidence="3">NC1722</strain>
    </source>
</reference>
<sequence>MRASLTPQKQSPVQSQPIPKVTKPPEEKATDRPQRKLPRYELRIQESFEELDREEGMEELALILTDREVRVLPSREAQELSRWCGEGVQTLILQPPTPEGDGELHTPGSKPCRTCLSAAPLILLFREPMQVKEAYRHLEALLEEEEEEGALHMEGQSGGPVPKPRTARTQSSSRSLGPRVQLPSLQLGSLKEALRQGLQTGCTTLQLSISEERHSGVSARGESGRKPNFVHPGVCASTPNGSSPPQQSRAVGERARGVLAGDICSSTYRRLDSLEETIRELESTLKEISGHPSADYLFPRDVLGQPGADGSREPWDSARITGGPVPLPRTADSQAKRKPPVPPKPSAIPSTLTKVHLPYTTGDSSSGSGKVPHTSAASRLKHLQQGSPEKGRLGKAHEDFLKIQGQQQVFHF</sequence>
<dbReference type="EMBL" id="JAINUG010000013">
    <property type="protein sequence ID" value="KAJ8414427.1"/>
    <property type="molecule type" value="Genomic_DNA"/>
</dbReference>
<proteinExistence type="predicted"/>
<evidence type="ECO:0000313" key="4">
    <source>
        <dbReference type="Proteomes" id="UP001221898"/>
    </source>
</evidence>
<keyword evidence="4" id="KW-1185">Reference proteome</keyword>
<feature type="coiled-coil region" evidence="1">
    <location>
        <begin position="264"/>
        <end position="291"/>
    </location>
</feature>
<keyword evidence="1" id="KW-0175">Coiled coil</keyword>
<feature type="region of interest" description="Disordered" evidence="2">
    <location>
        <begin position="291"/>
        <end position="392"/>
    </location>
</feature>
<feature type="compositionally biased region" description="Polar residues" evidence="2">
    <location>
        <begin position="1"/>
        <end position="17"/>
    </location>
</feature>
<dbReference type="Proteomes" id="UP001221898">
    <property type="component" value="Unassembled WGS sequence"/>
</dbReference>
<evidence type="ECO:0000256" key="1">
    <source>
        <dbReference type="SAM" id="Coils"/>
    </source>
</evidence>
<evidence type="ECO:0000313" key="3">
    <source>
        <dbReference type="EMBL" id="KAJ8414427.1"/>
    </source>
</evidence>
<gene>
    <name evidence="3" type="ORF">AAFF_G00052970</name>
</gene>